<reference evidence="4" key="1">
    <citation type="journal article" date="2021" name="New Phytol.">
        <title>Evolutionary innovations through gain and loss of genes in the ectomycorrhizal Boletales.</title>
        <authorList>
            <person name="Wu G."/>
            <person name="Miyauchi S."/>
            <person name="Morin E."/>
            <person name="Kuo A."/>
            <person name="Drula E."/>
            <person name="Varga T."/>
            <person name="Kohler A."/>
            <person name="Feng B."/>
            <person name="Cao Y."/>
            <person name="Lipzen A."/>
            <person name="Daum C."/>
            <person name="Hundley H."/>
            <person name="Pangilinan J."/>
            <person name="Johnson J."/>
            <person name="Barry K."/>
            <person name="LaButti K."/>
            <person name="Ng V."/>
            <person name="Ahrendt S."/>
            <person name="Min B."/>
            <person name="Choi I.G."/>
            <person name="Park H."/>
            <person name="Plett J.M."/>
            <person name="Magnuson J."/>
            <person name="Spatafora J.W."/>
            <person name="Nagy L.G."/>
            <person name="Henrissat B."/>
            <person name="Grigoriev I.V."/>
            <person name="Yang Z.L."/>
            <person name="Xu J."/>
            <person name="Martin F.M."/>
        </authorList>
    </citation>
    <scope>NUCLEOTIDE SEQUENCE</scope>
    <source>
        <strain evidence="4">KKN 215</strain>
    </source>
</reference>
<proteinExistence type="predicted"/>
<dbReference type="Proteomes" id="UP000813824">
    <property type="component" value="Unassembled WGS sequence"/>
</dbReference>
<evidence type="ECO:0000313" key="4">
    <source>
        <dbReference type="EMBL" id="KAH8105928.1"/>
    </source>
</evidence>
<protein>
    <recommendedName>
        <fullName evidence="3">Homeobox domain-containing protein</fullName>
    </recommendedName>
</protein>
<dbReference type="GO" id="GO:0003677">
    <property type="term" value="F:DNA binding"/>
    <property type="evidence" value="ECO:0007669"/>
    <property type="project" value="UniProtKB-UniRule"/>
</dbReference>
<dbReference type="AlphaFoldDB" id="A0A8K0UWU8"/>
<evidence type="ECO:0000256" key="1">
    <source>
        <dbReference type="PROSITE-ProRule" id="PRU00108"/>
    </source>
</evidence>
<dbReference type="EMBL" id="JAEVFJ010000003">
    <property type="protein sequence ID" value="KAH8105928.1"/>
    <property type="molecule type" value="Genomic_DNA"/>
</dbReference>
<evidence type="ECO:0000313" key="5">
    <source>
        <dbReference type="Proteomes" id="UP000813824"/>
    </source>
</evidence>
<feature type="region of interest" description="Disordered" evidence="2">
    <location>
        <begin position="175"/>
        <end position="208"/>
    </location>
</feature>
<dbReference type="Gene3D" id="1.10.10.60">
    <property type="entry name" value="Homeodomain-like"/>
    <property type="match status" value="1"/>
</dbReference>
<dbReference type="InterPro" id="IPR001356">
    <property type="entry name" value="HD"/>
</dbReference>
<sequence length="277" mass="31173">MDSPVATSSLPTPSASPVAPHASIFAFSASKPPDQKQRRLPPEGVKVLREFYDTVSTHPTPAQAQVLLAEVLKIPSCSFYTLEKVKAWFINHRRQKEYKKETKPDVSKADVPQMSSSLRKTLYPSFTKPRTIEHLHELHNMVPDPTEEVLAIWATRLEVNIEDIKTWRKLSLNRNESKPDITGDTNQPLGKRQLPTPQSTASPEPNEEPCLKKVRAFANAVLQAPPLSVELSGSDSHRIHSWQQFAEKYSQIDKGFDQLKKRLEDGGFARQTSLTTT</sequence>
<name>A0A8K0UWU8_9AGAR</name>
<keyword evidence="1" id="KW-0238">DNA-binding</keyword>
<keyword evidence="1" id="KW-0371">Homeobox</keyword>
<dbReference type="PROSITE" id="PS50071">
    <property type="entry name" value="HOMEOBOX_2"/>
    <property type="match status" value="1"/>
</dbReference>
<evidence type="ECO:0000256" key="2">
    <source>
        <dbReference type="SAM" id="MobiDB-lite"/>
    </source>
</evidence>
<comment type="subcellular location">
    <subcellularLocation>
        <location evidence="1">Nucleus</location>
    </subcellularLocation>
</comment>
<feature type="DNA-binding region" description="Homeobox" evidence="1">
    <location>
        <begin position="33"/>
        <end position="100"/>
    </location>
</feature>
<evidence type="ECO:0000259" key="3">
    <source>
        <dbReference type="PROSITE" id="PS50071"/>
    </source>
</evidence>
<accession>A0A8K0UWU8</accession>
<gene>
    <name evidence="4" type="ORF">BXZ70DRAFT_1004225</name>
</gene>
<comment type="caution">
    <text evidence="4">The sequence shown here is derived from an EMBL/GenBank/DDBJ whole genome shotgun (WGS) entry which is preliminary data.</text>
</comment>
<dbReference type="GO" id="GO:0005634">
    <property type="term" value="C:nucleus"/>
    <property type="evidence" value="ECO:0007669"/>
    <property type="project" value="UniProtKB-SubCell"/>
</dbReference>
<keyword evidence="5" id="KW-1185">Reference proteome</keyword>
<organism evidence="4 5">
    <name type="scientific">Cristinia sonorae</name>
    <dbReference type="NCBI Taxonomy" id="1940300"/>
    <lineage>
        <taxon>Eukaryota</taxon>
        <taxon>Fungi</taxon>
        <taxon>Dikarya</taxon>
        <taxon>Basidiomycota</taxon>
        <taxon>Agaricomycotina</taxon>
        <taxon>Agaricomycetes</taxon>
        <taxon>Agaricomycetidae</taxon>
        <taxon>Agaricales</taxon>
        <taxon>Pleurotineae</taxon>
        <taxon>Stephanosporaceae</taxon>
        <taxon>Cristinia</taxon>
    </lineage>
</organism>
<feature type="domain" description="Homeobox" evidence="3">
    <location>
        <begin position="31"/>
        <end position="99"/>
    </location>
</feature>
<keyword evidence="1" id="KW-0539">Nucleus</keyword>
<dbReference type="OrthoDB" id="2646043at2759"/>